<protein>
    <submittedName>
        <fullName evidence="3">Putative ArsR family transcriptional regulator</fullName>
    </submittedName>
</protein>
<dbReference type="Proteomes" id="UP000253426">
    <property type="component" value="Unassembled WGS sequence"/>
</dbReference>
<feature type="region of interest" description="Disordered" evidence="1">
    <location>
        <begin position="330"/>
        <end position="376"/>
    </location>
</feature>
<dbReference type="CDD" id="cd00090">
    <property type="entry name" value="HTH_ARSR"/>
    <property type="match status" value="1"/>
</dbReference>
<organism evidence="3 4">
    <name type="scientific">Roseimicrobium gellanilyticum</name>
    <dbReference type="NCBI Taxonomy" id="748857"/>
    <lineage>
        <taxon>Bacteria</taxon>
        <taxon>Pseudomonadati</taxon>
        <taxon>Verrucomicrobiota</taxon>
        <taxon>Verrucomicrobiia</taxon>
        <taxon>Verrucomicrobiales</taxon>
        <taxon>Verrucomicrobiaceae</taxon>
        <taxon>Roseimicrobium</taxon>
    </lineage>
</organism>
<dbReference type="InterPro" id="IPR011991">
    <property type="entry name" value="ArsR-like_HTH"/>
</dbReference>
<dbReference type="GO" id="GO:0006355">
    <property type="term" value="P:regulation of DNA-templated transcription"/>
    <property type="evidence" value="ECO:0007669"/>
    <property type="project" value="UniProtKB-ARBA"/>
</dbReference>
<evidence type="ECO:0000259" key="2">
    <source>
        <dbReference type="Pfam" id="PF12802"/>
    </source>
</evidence>
<dbReference type="OrthoDB" id="193303at2"/>
<dbReference type="InterPro" id="IPR036390">
    <property type="entry name" value="WH_DNA-bd_sf"/>
</dbReference>
<accession>A0A366H408</accession>
<feature type="compositionally biased region" description="Low complexity" evidence="1">
    <location>
        <begin position="214"/>
        <end position="224"/>
    </location>
</feature>
<dbReference type="RefSeq" id="WP_113961841.1">
    <property type="nucleotide sequence ID" value="NZ_QNRR01000016.1"/>
</dbReference>
<dbReference type="Gene3D" id="1.10.10.10">
    <property type="entry name" value="Winged helix-like DNA-binding domain superfamily/Winged helix DNA-binding domain"/>
    <property type="match status" value="1"/>
</dbReference>
<dbReference type="SUPFAM" id="SSF46785">
    <property type="entry name" value="Winged helix' DNA-binding domain"/>
    <property type="match status" value="1"/>
</dbReference>
<comment type="caution">
    <text evidence="3">The sequence shown here is derived from an EMBL/GenBank/DDBJ whole genome shotgun (WGS) entry which is preliminary data.</text>
</comment>
<dbReference type="InterPro" id="IPR036388">
    <property type="entry name" value="WH-like_DNA-bd_sf"/>
</dbReference>
<gene>
    <name evidence="3" type="ORF">DES53_11644</name>
</gene>
<name>A0A366H408_9BACT</name>
<dbReference type="AlphaFoldDB" id="A0A366H408"/>
<sequence>MLHNGREIAPSVSWDILLHVKRSGGMSVNELAGALKMSYMGVKQHCDDLKKRGYVDTWRRPKQTGRPEKIYRPTEKLDVVLPSWGGELCMGLLALVSQAYGETVPERLLYSFLQQKVEQWNARMKSTGHKERAVELVKLRGNDGWICQCLDDAHGLRIVDHHSPLGEVARMFPAVWDLEVRVLSRIFGHTLQRRMNGVHVEFVIIEGIPLEEAAPASTSAGASKKGAKAKKEKEKAAAAATPAPAPEPEADADADAETEAETEAPVSDIPVAAPEAEAPPEPEETSTLPATPAEEPVGIENVVAEAPAAADEAITGSVFVTDVPVFEEEEGPVEVVNKKEQAPSMVSVPETPAPEADGSGPAPLSPVLSPVEKPKRVTKSVKQAVKAAAQQDLFDF</sequence>
<reference evidence="3 4" key="1">
    <citation type="submission" date="2018-06" db="EMBL/GenBank/DDBJ databases">
        <title>Genomic Encyclopedia of Type Strains, Phase IV (KMG-IV): sequencing the most valuable type-strain genomes for metagenomic binning, comparative biology and taxonomic classification.</title>
        <authorList>
            <person name="Goeker M."/>
        </authorList>
    </citation>
    <scope>NUCLEOTIDE SEQUENCE [LARGE SCALE GENOMIC DNA]</scope>
    <source>
        <strain evidence="3 4">DSM 25532</strain>
    </source>
</reference>
<feature type="domain" description="HTH marR-type" evidence="2">
    <location>
        <begin position="13"/>
        <end position="57"/>
    </location>
</feature>
<feature type="compositionally biased region" description="Acidic residues" evidence="1">
    <location>
        <begin position="248"/>
        <end position="262"/>
    </location>
</feature>
<feature type="region of interest" description="Disordered" evidence="1">
    <location>
        <begin position="214"/>
        <end position="292"/>
    </location>
</feature>
<evidence type="ECO:0000313" key="3">
    <source>
        <dbReference type="EMBL" id="RBP36605.1"/>
    </source>
</evidence>
<evidence type="ECO:0000256" key="1">
    <source>
        <dbReference type="SAM" id="MobiDB-lite"/>
    </source>
</evidence>
<evidence type="ECO:0000313" key="4">
    <source>
        <dbReference type="Proteomes" id="UP000253426"/>
    </source>
</evidence>
<dbReference type="EMBL" id="QNRR01000016">
    <property type="protein sequence ID" value="RBP36605.1"/>
    <property type="molecule type" value="Genomic_DNA"/>
</dbReference>
<keyword evidence="4" id="KW-1185">Reference proteome</keyword>
<dbReference type="InterPro" id="IPR000835">
    <property type="entry name" value="HTH_MarR-typ"/>
</dbReference>
<proteinExistence type="predicted"/>
<dbReference type="Pfam" id="PF12802">
    <property type="entry name" value="MarR_2"/>
    <property type="match status" value="1"/>
</dbReference>